<proteinExistence type="predicted"/>
<evidence type="ECO:0000313" key="2">
    <source>
        <dbReference type="EMBL" id="KAJ7022893.1"/>
    </source>
</evidence>
<feature type="compositionally biased region" description="Acidic residues" evidence="1">
    <location>
        <begin position="41"/>
        <end position="60"/>
    </location>
</feature>
<comment type="caution">
    <text evidence="2">The sequence shown here is derived from an EMBL/GenBank/DDBJ whole genome shotgun (WGS) entry which is preliminary data.</text>
</comment>
<sequence length="104" mass="11177">MLWLPASRNTRSGRIFAEFYQATTFSILTPLAAAVRAESDSQQDAEPEDCEPYLDSDSDTFSDATFASTDTESAGPHPSSAPTSAPQEKEEGQAAPGRHRGDKP</sequence>
<keyword evidence="3" id="KW-1185">Reference proteome</keyword>
<dbReference type="AlphaFoldDB" id="A0AAD6S9H4"/>
<reference evidence="2" key="1">
    <citation type="submission" date="2023-03" db="EMBL/GenBank/DDBJ databases">
        <title>Massive genome expansion in bonnet fungi (Mycena s.s.) driven by repeated elements and novel gene families across ecological guilds.</title>
        <authorList>
            <consortium name="Lawrence Berkeley National Laboratory"/>
            <person name="Harder C.B."/>
            <person name="Miyauchi S."/>
            <person name="Viragh M."/>
            <person name="Kuo A."/>
            <person name="Thoen E."/>
            <person name="Andreopoulos B."/>
            <person name="Lu D."/>
            <person name="Skrede I."/>
            <person name="Drula E."/>
            <person name="Henrissat B."/>
            <person name="Morin E."/>
            <person name="Kohler A."/>
            <person name="Barry K."/>
            <person name="LaButti K."/>
            <person name="Morin E."/>
            <person name="Salamov A."/>
            <person name="Lipzen A."/>
            <person name="Mereny Z."/>
            <person name="Hegedus B."/>
            <person name="Baldrian P."/>
            <person name="Stursova M."/>
            <person name="Weitz H."/>
            <person name="Taylor A."/>
            <person name="Grigoriev I.V."/>
            <person name="Nagy L.G."/>
            <person name="Martin F."/>
            <person name="Kauserud H."/>
        </authorList>
    </citation>
    <scope>NUCLEOTIDE SEQUENCE</scope>
    <source>
        <strain evidence="2">CBHHK200</strain>
    </source>
</reference>
<accession>A0AAD6S9H4</accession>
<feature type="compositionally biased region" description="Low complexity" evidence="1">
    <location>
        <begin position="61"/>
        <end position="71"/>
    </location>
</feature>
<protein>
    <submittedName>
        <fullName evidence="2">Uncharacterized protein</fullName>
    </submittedName>
</protein>
<name>A0AAD6S9H4_9AGAR</name>
<organism evidence="2 3">
    <name type="scientific">Mycena alexandri</name>
    <dbReference type="NCBI Taxonomy" id="1745969"/>
    <lineage>
        <taxon>Eukaryota</taxon>
        <taxon>Fungi</taxon>
        <taxon>Dikarya</taxon>
        <taxon>Basidiomycota</taxon>
        <taxon>Agaricomycotina</taxon>
        <taxon>Agaricomycetes</taxon>
        <taxon>Agaricomycetidae</taxon>
        <taxon>Agaricales</taxon>
        <taxon>Marasmiineae</taxon>
        <taxon>Mycenaceae</taxon>
        <taxon>Mycena</taxon>
    </lineage>
</organism>
<evidence type="ECO:0000256" key="1">
    <source>
        <dbReference type="SAM" id="MobiDB-lite"/>
    </source>
</evidence>
<dbReference type="EMBL" id="JARJCM010000200">
    <property type="protein sequence ID" value="KAJ7022893.1"/>
    <property type="molecule type" value="Genomic_DNA"/>
</dbReference>
<dbReference type="Proteomes" id="UP001218188">
    <property type="component" value="Unassembled WGS sequence"/>
</dbReference>
<evidence type="ECO:0000313" key="3">
    <source>
        <dbReference type="Proteomes" id="UP001218188"/>
    </source>
</evidence>
<gene>
    <name evidence="2" type="ORF">C8F04DRAFT_1272087</name>
</gene>
<feature type="region of interest" description="Disordered" evidence="1">
    <location>
        <begin position="36"/>
        <end position="104"/>
    </location>
</feature>